<dbReference type="EMBL" id="UOEX01000344">
    <property type="protein sequence ID" value="VAW40624.1"/>
    <property type="molecule type" value="Genomic_DNA"/>
</dbReference>
<evidence type="ECO:0000256" key="1">
    <source>
        <dbReference type="ARBA" id="ARBA00022729"/>
    </source>
</evidence>
<proteinExistence type="predicted"/>
<dbReference type="InterPro" id="IPR051829">
    <property type="entry name" value="Multiheme_Cytochr_ET"/>
</dbReference>
<keyword evidence="1" id="KW-0732">Signal</keyword>
<evidence type="ECO:0000313" key="2">
    <source>
        <dbReference type="EMBL" id="VAW40624.1"/>
    </source>
</evidence>
<dbReference type="PANTHER" id="PTHR35038">
    <property type="entry name" value="DISSIMILATORY SULFITE REDUCTASE SIRA"/>
    <property type="match status" value="1"/>
</dbReference>
<reference evidence="2" key="1">
    <citation type="submission" date="2018-06" db="EMBL/GenBank/DDBJ databases">
        <authorList>
            <person name="Zhirakovskaya E."/>
        </authorList>
    </citation>
    <scope>NUCLEOTIDE SEQUENCE</scope>
</reference>
<dbReference type="CDD" id="cd08168">
    <property type="entry name" value="Cytochrom_C3"/>
    <property type="match status" value="1"/>
</dbReference>
<dbReference type="InterPro" id="IPR036280">
    <property type="entry name" value="Multihaem_cyt_sf"/>
</dbReference>
<sequence length="407" mass="44986">MKKLKKGTKFITVLAALLFASVLLTTTQVQARLTKVALTAKIKTIPPRPALYDQTIKPLKMKQCAQCHIGVFKLLKAQGHRHQKVCTFCHEVYHTYSPGRVSYKDALPKCVACHGHPHGNKPLVVNCHNCHSNAHSPLNLPNITGDMCINCHPGPPADLKKYPSKHSDLDCTDCHTKHGYIPNCTMCHSEDGGEVYHIAGNPTNKVCLSCHVSPHKPLQISYAPNTPKKLCASCHMNPTHAKVYADLKKANSKHFKLLTCAKCHVRHGEIPSCFKCHDHKGHRKNLKASECLRCHTDPHNPLNVTFSPTDPKSICGGCHTKEYKTLIASNTRHSKLTCAFCHPHHGEIPKCQRCHGVPHGEDMLKKFGGKCGACHGTAHDVRGRMHGAPAPGSVLQPYLREYNNIVK</sequence>
<name>A0A3B0WA82_9ZZZZ</name>
<protein>
    <submittedName>
        <fullName evidence="2">Uncharacterized protein</fullName>
    </submittedName>
</protein>
<dbReference type="AlphaFoldDB" id="A0A3B0WA82"/>
<dbReference type="Gene3D" id="3.90.10.10">
    <property type="entry name" value="Cytochrome C3"/>
    <property type="match status" value="1"/>
</dbReference>
<gene>
    <name evidence="2" type="ORF">MNBD_DELTA03-936</name>
</gene>
<accession>A0A3B0WA82</accession>
<dbReference type="Gene3D" id="1.10.1130.10">
    <property type="entry name" value="Flavocytochrome C3, Chain A"/>
    <property type="match status" value="1"/>
</dbReference>
<dbReference type="SUPFAM" id="SSF48695">
    <property type="entry name" value="Multiheme cytochromes"/>
    <property type="match status" value="2"/>
</dbReference>
<organism evidence="2">
    <name type="scientific">hydrothermal vent metagenome</name>
    <dbReference type="NCBI Taxonomy" id="652676"/>
    <lineage>
        <taxon>unclassified sequences</taxon>
        <taxon>metagenomes</taxon>
        <taxon>ecological metagenomes</taxon>
    </lineage>
</organism>